<comment type="caution">
    <text evidence="2">The sequence shown here is derived from an EMBL/GenBank/DDBJ whole genome shotgun (WGS) entry which is preliminary data.</text>
</comment>
<sequence>MKPFLNDTVQAAVVNDKEDVMDTAEGSLLMNDGSYSNGISELEQMLMQKTLTRSEIVHLTELLKSKEAGVSSGDSLKERNVSASDYGKHQMLAGGFVGGNISGGRLSASTSTPFRQFKVPADDVASPAELAKNYMGSRGSKVSPSMLGVQRNYSREDSEFRNNGASASKSLFVPSTEKKSISSDAIKNDFTTPRSRGRSAIYDMARTPYSRNHSSLKGLQFNNENGNTGAAASYSASLYLKEKNDEIYESRNLKRRSSVLDGEVGYIGPVRRIRQKSNLLAPPVSHIPLRVGSNAKQNLEMIGEPRILGQNENQDSPSTSYAHVPPKSSEMAAKILKQLEKLSPAEKLLESQSALGLKKSKLSLTASMLSGKALRSMEAIESPKMLLDFQDEKKSPDLTKKYLPDEDGTLLQKPGNKAKELPRESVSPSDTQNGALLSQPFMTGSKNATSGTENGASLPSQTNRAFKMSAKEDSFELDDDFHSTGDTFRNFSEAPGVVEPSSSSCNVLSSEDVKITTNESGFILPSVLTSSKAHVIRPLSSSEIPERSSVALPASNEPPGIASQSSSLPPSVEKPKEANDPTLVLSSTSKVDTFPSPSSKFAEEAESRKESPIRLELL</sequence>
<protein>
    <submittedName>
        <fullName evidence="2">Uncharacterized protein</fullName>
    </submittedName>
</protein>
<dbReference type="GO" id="GO:0071763">
    <property type="term" value="P:nuclear membrane organization"/>
    <property type="evidence" value="ECO:0007669"/>
    <property type="project" value="TreeGrafter"/>
</dbReference>
<dbReference type="GO" id="GO:0016973">
    <property type="term" value="P:poly(A)+ mRNA export from nucleus"/>
    <property type="evidence" value="ECO:0007669"/>
    <property type="project" value="TreeGrafter"/>
</dbReference>
<organism evidence="2 3">
    <name type="scientific">Genlisea aurea</name>
    <dbReference type="NCBI Taxonomy" id="192259"/>
    <lineage>
        <taxon>Eukaryota</taxon>
        <taxon>Viridiplantae</taxon>
        <taxon>Streptophyta</taxon>
        <taxon>Embryophyta</taxon>
        <taxon>Tracheophyta</taxon>
        <taxon>Spermatophyta</taxon>
        <taxon>Magnoliopsida</taxon>
        <taxon>eudicotyledons</taxon>
        <taxon>Gunneridae</taxon>
        <taxon>Pentapetalae</taxon>
        <taxon>asterids</taxon>
        <taxon>lamiids</taxon>
        <taxon>Lamiales</taxon>
        <taxon>Lentibulariaceae</taxon>
        <taxon>Genlisea</taxon>
    </lineage>
</organism>
<reference evidence="2 3" key="1">
    <citation type="journal article" date="2013" name="BMC Genomics">
        <title>The miniature genome of a carnivorous plant Genlisea aurea contains a low number of genes and short non-coding sequences.</title>
        <authorList>
            <person name="Leushkin E.V."/>
            <person name="Sutormin R.A."/>
            <person name="Nabieva E.R."/>
            <person name="Penin A.A."/>
            <person name="Kondrashov A.S."/>
            <person name="Logacheva M.D."/>
        </authorList>
    </citation>
    <scope>NUCLEOTIDE SEQUENCE [LARGE SCALE GENOMIC DNA]</scope>
</reference>
<proteinExistence type="predicted"/>
<dbReference type="PANTHER" id="PTHR33416">
    <property type="entry name" value="NUCLEAR PORE COMPLEX PROTEIN NUP1"/>
    <property type="match status" value="1"/>
</dbReference>
<dbReference type="AlphaFoldDB" id="S8CJW3"/>
<gene>
    <name evidence="2" type="ORF">M569_07306</name>
</gene>
<feature type="region of interest" description="Disordered" evidence="1">
    <location>
        <begin position="397"/>
        <end position="461"/>
    </location>
</feature>
<feature type="compositionally biased region" description="Basic and acidic residues" evidence="1">
    <location>
        <begin position="601"/>
        <end position="618"/>
    </location>
</feature>
<dbReference type="EMBL" id="AUSU01003100">
    <property type="protein sequence ID" value="EPS67469.1"/>
    <property type="molecule type" value="Genomic_DNA"/>
</dbReference>
<accession>S8CJW3</accession>
<keyword evidence="3" id="KW-1185">Reference proteome</keyword>
<feature type="compositionally biased region" description="Polar residues" evidence="1">
    <location>
        <begin position="426"/>
        <end position="461"/>
    </location>
</feature>
<feature type="compositionally biased region" description="Polar residues" evidence="1">
    <location>
        <begin position="584"/>
        <end position="599"/>
    </location>
</feature>
<feature type="region of interest" description="Disordered" evidence="1">
    <location>
        <begin position="540"/>
        <end position="618"/>
    </location>
</feature>
<evidence type="ECO:0000313" key="2">
    <source>
        <dbReference type="EMBL" id="EPS67469.1"/>
    </source>
</evidence>
<name>S8CJW3_9LAMI</name>
<dbReference type="Proteomes" id="UP000015453">
    <property type="component" value="Unassembled WGS sequence"/>
</dbReference>
<dbReference type="PANTHER" id="PTHR33416:SF20">
    <property type="entry name" value="NUCLEAR PORE COMPLEX PROTEIN NUP1"/>
    <property type="match status" value="1"/>
</dbReference>
<dbReference type="GO" id="GO:0005635">
    <property type="term" value="C:nuclear envelope"/>
    <property type="evidence" value="ECO:0007669"/>
    <property type="project" value="TreeGrafter"/>
</dbReference>
<evidence type="ECO:0000256" key="1">
    <source>
        <dbReference type="SAM" id="MobiDB-lite"/>
    </source>
</evidence>
<dbReference type="OrthoDB" id="653468at2759"/>
<evidence type="ECO:0000313" key="3">
    <source>
        <dbReference type="Proteomes" id="UP000015453"/>
    </source>
</evidence>